<feature type="compositionally biased region" description="Low complexity" evidence="1">
    <location>
        <begin position="211"/>
        <end position="236"/>
    </location>
</feature>
<dbReference type="OrthoDB" id="2989382at2"/>
<dbReference type="RefSeq" id="WP_089971682.1">
    <property type="nucleotide sequence ID" value="NZ_FOCQ01000016.1"/>
</dbReference>
<feature type="region of interest" description="Disordered" evidence="1">
    <location>
        <begin position="201"/>
        <end position="236"/>
    </location>
</feature>
<sequence>MQDAKRRAIIFTVISIALATLAGILFLQKVSAVDAKLGELATVYVAKKNILSRQPLRKEDFEVKEVPVQFLSKNVVTDFSIIEKENLVSVVPLQEGDLLSSNTLKRAHELTSGDKRMVLIPQSQKIQFDDRFSEQDRVDIVVSYEKVEGKQPVTEYLLTDVPVVATAKDVIGVELSKEDARKLIHMENFAVSIRVLKAPQEANKSSDEGKGSTNKNSNSVKTSKTTTSNASNKNND</sequence>
<dbReference type="AlphaFoldDB" id="A0A1H8I558"/>
<organism evidence="2 3">
    <name type="scientific">Lihuaxuella thermophila</name>
    <dbReference type="NCBI Taxonomy" id="1173111"/>
    <lineage>
        <taxon>Bacteria</taxon>
        <taxon>Bacillati</taxon>
        <taxon>Bacillota</taxon>
        <taxon>Bacilli</taxon>
        <taxon>Bacillales</taxon>
        <taxon>Thermoactinomycetaceae</taxon>
        <taxon>Lihuaxuella</taxon>
    </lineage>
</organism>
<evidence type="ECO:0000313" key="3">
    <source>
        <dbReference type="Proteomes" id="UP000199695"/>
    </source>
</evidence>
<dbReference type="STRING" id="1173111.SAMN05444955_11616"/>
<name>A0A1H8I558_9BACL</name>
<dbReference type="CDD" id="cd11614">
    <property type="entry name" value="SAF_CpaB_FlgA_like"/>
    <property type="match status" value="1"/>
</dbReference>
<dbReference type="Proteomes" id="UP000199695">
    <property type="component" value="Unassembled WGS sequence"/>
</dbReference>
<dbReference type="EMBL" id="FOCQ01000016">
    <property type="protein sequence ID" value="SEN63265.1"/>
    <property type="molecule type" value="Genomic_DNA"/>
</dbReference>
<accession>A0A1H8I558</accession>
<gene>
    <name evidence="2" type="ORF">SAMN05444955_11616</name>
</gene>
<protein>
    <submittedName>
        <fullName evidence="2">Pilus assembly protein CpaB</fullName>
    </submittedName>
</protein>
<reference evidence="2 3" key="1">
    <citation type="submission" date="2016-10" db="EMBL/GenBank/DDBJ databases">
        <authorList>
            <person name="de Groot N.N."/>
        </authorList>
    </citation>
    <scope>NUCLEOTIDE SEQUENCE [LARGE SCALE GENOMIC DNA]</scope>
    <source>
        <strain evidence="2 3">DSM 46701</strain>
    </source>
</reference>
<proteinExistence type="predicted"/>
<evidence type="ECO:0000313" key="2">
    <source>
        <dbReference type="EMBL" id="SEN63265.1"/>
    </source>
</evidence>
<evidence type="ECO:0000256" key="1">
    <source>
        <dbReference type="SAM" id="MobiDB-lite"/>
    </source>
</evidence>
<keyword evidence="3" id="KW-1185">Reference proteome</keyword>